<keyword evidence="5" id="KW-0442">Lipid degradation</keyword>
<dbReference type="GO" id="GO:0004630">
    <property type="term" value="F:phospholipase D activity"/>
    <property type="evidence" value="ECO:0007669"/>
    <property type="project" value="UniProtKB-EC"/>
</dbReference>
<evidence type="ECO:0000256" key="4">
    <source>
        <dbReference type="ARBA" id="ARBA00022801"/>
    </source>
</evidence>
<dbReference type="GO" id="GO:0006793">
    <property type="term" value="P:phosphorus metabolic process"/>
    <property type="evidence" value="ECO:0007669"/>
    <property type="project" value="UniProtKB-ARBA"/>
</dbReference>
<dbReference type="InterPro" id="IPR025202">
    <property type="entry name" value="PLD-like_dom"/>
</dbReference>
<gene>
    <name evidence="9" type="ORF">IQ266_23250</name>
</gene>
<keyword evidence="7" id="KW-0732">Signal</keyword>
<dbReference type="SUPFAM" id="SSF47781">
    <property type="entry name" value="RuvA domain 2-like"/>
    <property type="match status" value="1"/>
</dbReference>
<dbReference type="Pfam" id="PF13091">
    <property type="entry name" value="PLDc_2"/>
    <property type="match status" value="2"/>
</dbReference>
<accession>A0A928Z644</accession>
<dbReference type="AlphaFoldDB" id="A0A928Z644"/>
<dbReference type="Proteomes" id="UP000625316">
    <property type="component" value="Unassembled WGS sequence"/>
</dbReference>
<dbReference type="InterPro" id="IPR010994">
    <property type="entry name" value="RuvA_2-like"/>
</dbReference>
<comment type="catalytic activity">
    <reaction evidence="1">
        <text>a 1,2-diacyl-sn-glycero-3-phosphocholine + H2O = a 1,2-diacyl-sn-glycero-3-phosphate + choline + H(+)</text>
        <dbReference type="Rhea" id="RHEA:14445"/>
        <dbReference type="ChEBI" id="CHEBI:15354"/>
        <dbReference type="ChEBI" id="CHEBI:15377"/>
        <dbReference type="ChEBI" id="CHEBI:15378"/>
        <dbReference type="ChEBI" id="CHEBI:57643"/>
        <dbReference type="ChEBI" id="CHEBI:58608"/>
        <dbReference type="EC" id="3.1.4.4"/>
    </reaction>
</comment>
<dbReference type="RefSeq" id="WP_264327476.1">
    <property type="nucleotide sequence ID" value="NZ_JADEXQ010000117.1"/>
</dbReference>
<dbReference type="InterPro" id="IPR051406">
    <property type="entry name" value="PLD_domain"/>
</dbReference>
<sequence length="536" mass="59015">MRKFAHSTAVLLSLGFALTACQKPDNSSVQLKALKPLPQDKSIVVYTNHNPANRFTDRYRQQTRFGDDLEQIIIDAINSATSSIDIAVQELRLPGIAQTLQKQHRQGIRIRVILENSYRKAHSKFSAAELAAIPDRSRNRIIEGRRLIDRNNNGQLSPTEAAQNDALVILEQANIPLIDDTADGSKGSGLMHHKFVVIDGQRTIVTSANFTMSDMVGDFASEHSRGNPNTLLDITSPKLAAIFLEEFNLLWGDGPGGQTDSKFGTKKPHRSAKTITIDNTIVKIQFSPAKAKIPWAETTNGLIAKQLQTAKQSIDLALFVFSDQQLVNAMEPLHKNGIKTRALIDSGFIYRPYSEALDMLGVTLASKACKLEPGNAPWQQPMKLVGTPRLAPGDLLHHKFGIIDQHTVIIGSQNWTEAANRGNDEFALTIVNPTVAAHYQREFDRLAEGAYFGLPPAIQKKVKAQNCAIQTPLKTTNGKVNLNTATIVELDTLPGIGQKTAKRIIQHRPFASITDLDNVPGIGPKTLRKLEPHVTW</sequence>
<dbReference type="SUPFAM" id="SSF56024">
    <property type="entry name" value="Phospholipase D/nuclease"/>
    <property type="match status" value="2"/>
</dbReference>
<feature type="chain" id="PRO_5036976473" description="phospholipase D" evidence="7">
    <location>
        <begin position="23"/>
        <end position="536"/>
    </location>
</feature>
<dbReference type="GO" id="GO:0006281">
    <property type="term" value="P:DNA repair"/>
    <property type="evidence" value="ECO:0007669"/>
    <property type="project" value="InterPro"/>
</dbReference>
<keyword evidence="6" id="KW-0443">Lipid metabolism</keyword>
<dbReference type="Pfam" id="PF12836">
    <property type="entry name" value="HHH_3"/>
    <property type="match status" value="1"/>
</dbReference>
<dbReference type="EMBL" id="JADEXQ010000117">
    <property type="protein sequence ID" value="MBE9032657.1"/>
    <property type="molecule type" value="Genomic_DNA"/>
</dbReference>
<dbReference type="InterPro" id="IPR003583">
    <property type="entry name" value="Hlx-hairpin-Hlx_DNA-bd_motif"/>
</dbReference>
<evidence type="ECO:0000256" key="1">
    <source>
        <dbReference type="ARBA" id="ARBA00000798"/>
    </source>
</evidence>
<dbReference type="GO" id="GO:0016891">
    <property type="term" value="F:RNA endonuclease activity producing 5'-phosphomonoesters, hydrolytic mechanism"/>
    <property type="evidence" value="ECO:0007669"/>
    <property type="project" value="TreeGrafter"/>
</dbReference>
<dbReference type="SMART" id="SM00155">
    <property type="entry name" value="PLDc"/>
    <property type="match status" value="2"/>
</dbReference>
<comment type="caution">
    <text evidence="9">The sequence shown here is derived from an EMBL/GenBank/DDBJ whole genome shotgun (WGS) entry which is preliminary data.</text>
</comment>
<dbReference type="Gene3D" id="1.10.150.320">
    <property type="entry name" value="Photosystem II 12 kDa extrinsic protein"/>
    <property type="match status" value="1"/>
</dbReference>
<dbReference type="PROSITE" id="PS50035">
    <property type="entry name" value="PLD"/>
    <property type="match status" value="2"/>
</dbReference>
<evidence type="ECO:0000256" key="5">
    <source>
        <dbReference type="ARBA" id="ARBA00022963"/>
    </source>
</evidence>
<evidence type="ECO:0000313" key="9">
    <source>
        <dbReference type="EMBL" id="MBE9032657.1"/>
    </source>
</evidence>
<dbReference type="InterPro" id="IPR001736">
    <property type="entry name" value="PLipase_D/transphosphatidylase"/>
</dbReference>
<evidence type="ECO:0000256" key="3">
    <source>
        <dbReference type="ARBA" id="ARBA00012027"/>
    </source>
</evidence>
<dbReference type="EC" id="3.1.4.4" evidence="3"/>
<dbReference type="Gene3D" id="3.30.870.10">
    <property type="entry name" value="Endonuclease Chain A"/>
    <property type="match status" value="2"/>
</dbReference>
<dbReference type="CDD" id="cd09173">
    <property type="entry name" value="PLDc_Nuc_like_unchar1_2"/>
    <property type="match status" value="1"/>
</dbReference>
<feature type="signal peptide" evidence="7">
    <location>
        <begin position="1"/>
        <end position="22"/>
    </location>
</feature>
<name>A0A928Z644_9CYAN</name>
<evidence type="ECO:0000256" key="2">
    <source>
        <dbReference type="ARBA" id="ARBA00008664"/>
    </source>
</evidence>
<organism evidence="9 10">
    <name type="scientific">Romeriopsis navalis LEGE 11480</name>
    <dbReference type="NCBI Taxonomy" id="2777977"/>
    <lineage>
        <taxon>Bacteria</taxon>
        <taxon>Bacillati</taxon>
        <taxon>Cyanobacteriota</taxon>
        <taxon>Cyanophyceae</taxon>
        <taxon>Leptolyngbyales</taxon>
        <taxon>Leptolyngbyaceae</taxon>
        <taxon>Romeriopsis</taxon>
        <taxon>Romeriopsis navalis</taxon>
    </lineage>
</organism>
<dbReference type="PANTHER" id="PTHR43856">
    <property type="entry name" value="CARDIOLIPIN HYDROLASE"/>
    <property type="match status" value="1"/>
</dbReference>
<protein>
    <recommendedName>
        <fullName evidence="3">phospholipase D</fullName>
        <ecNumber evidence="3">3.1.4.4</ecNumber>
    </recommendedName>
</protein>
<comment type="similarity">
    <text evidence="2">Belongs to the phospholipase D family.</text>
</comment>
<feature type="domain" description="PLD phosphodiesterase" evidence="8">
    <location>
        <begin position="392"/>
        <end position="419"/>
    </location>
</feature>
<dbReference type="GO" id="GO:0003677">
    <property type="term" value="F:DNA binding"/>
    <property type="evidence" value="ECO:0007669"/>
    <property type="project" value="InterPro"/>
</dbReference>
<evidence type="ECO:0000256" key="7">
    <source>
        <dbReference type="SAM" id="SignalP"/>
    </source>
</evidence>
<proteinExistence type="inferred from homology"/>
<dbReference type="SMART" id="SM00278">
    <property type="entry name" value="HhH1"/>
    <property type="match status" value="2"/>
</dbReference>
<keyword evidence="10" id="KW-1185">Reference proteome</keyword>
<keyword evidence="4" id="KW-0378">Hydrolase</keyword>
<evidence type="ECO:0000256" key="6">
    <source>
        <dbReference type="ARBA" id="ARBA00023098"/>
    </source>
</evidence>
<dbReference type="CDD" id="cd09116">
    <property type="entry name" value="PLDc_Nuc_like"/>
    <property type="match status" value="1"/>
</dbReference>
<dbReference type="GO" id="GO:0016042">
    <property type="term" value="P:lipid catabolic process"/>
    <property type="evidence" value="ECO:0007669"/>
    <property type="project" value="UniProtKB-KW"/>
</dbReference>
<dbReference type="PROSITE" id="PS51257">
    <property type="entry name" value="PROKAR_LIPOPROTEIN"/>
    <property type="match status" value="1"/>
</dbReference>
<reference evidence="9" key="1">
    <citation type="submission" date="2020-10" db="EMBL/GenBank/DDBJ databases">
        <authorList>
            <person name="Castelo-Branco R."/>
            <person name="Eusebio N."/>
            <person name="Adriana R."/>
            <person name="Vieira A."/>
            <person name="Brugerolle De Fraissinette N."/>
            <person name="Rezende De Castro R."/>
            <person name="Schneider M.P."/>
            <person name="Vasconcelos V."/>
            <person name="Leao P.N."/>
        </authorList>
    </citation>
    <scope>NUCLEOTIDE SEQUENCE</scope>
    <source>
        <strain evidence="9">LEGE 11480</strain>
    </source>
</reference>
<feature type="domain" description="PLD phosphodiesterase" evidence="8">
    <location>
        <begin position="187"/>
        <end position="214"/>
    </location>
</feature>
<dbReference type="PANTHER" id="PTHR43856:SF1">
    <property type="entry name" value="MITOCHONDRIAL CARDIOLIPIN HYDROLASE"/>
    <property type="match status" value="1"/>
</dbReference>
<evidence type="ECO:0000259" key="8">
    <source>
        <dbReference type="PROSITE" id="PS50035"/>
    </source>
</evidence>
<evidence type="ECO:0000313" key="10">
    <source>
        <dbReference type="Proteomes" id="UP000625316"/>
    </source>
</evidence>